<sequence length="266" mass="28005">MGSVSILATLASISVAFAVQATGSPSARPGCKGPWAEMRVASARRQQGETRGEEGKRVIGSCPKGRSVEVRRQGPPEALSSGQKGGNSEAITVSARAVALFAFSNPLYTVALENSLSHLGWVLTRHCPHGHDYSRLASGEVAPLCHLSAAGCIPCGSLGVVIHIGLIWLAATGYLEPFVVSLVDNIVHNTVFGFRMAASSILSPLLTHMYVTSKLVAAWITFVLRGMEHAVIRDSAVVFNNAGVNICREVCTGASRNCADTHQLGS</sequence>
<gene>
    <name evidence="3" type="ORF">EXIGLDRAFT_697118</name>
</gene>
<keyword evidence="2" id="KW-0732">Signal</keyword>
<name>A0A165N110_EXIGL</name>
<evidence type="ECO:0000256" key="1">
    <source>
        <dbReference type="SAM" id="MobiDB-lite"/>
    </source>
</evidence>
<dbReference type="Proteomes" id="UP000077266">
    <property type="component" value="Unassembled WGS sequence"/>
</dbReference>
<organism evidence="3 4">
    <name type="scientific">Exidia glandulosa HHB12029</name>
    <dbReference type="NCBI Taxonomy" id="1314781"/>
    <lineage>
        <taxon>Eukaryota</taxon>
        <taxon>Fungi</taxon>
        <taxon>Dikarya</taxon>
        <taxon>Basidiomycota</taxon>
        <taxon>Agaricomycotina</taxon>
        <taxon>Agaricomycetes</taxon>
        <taxon>Auriculariales</taxon>
        <taxon>Exidiaceae</taxon>
        <taxon>Exidia</taxon>
    </lineage>
</organism>
<proteinExistence type="predicted"/>
<evidence type="ECO:0000313" key="4">
    <source>
        <dbReference type="Proteomes" id="UP000077266"/>
    </source>
</evidence>
<protein>
    <submittedName>
        <fullName evidence="3">Uncharacterized protein</fullName>
    </submittedName>
</protein>
<accession>A0A165N110</accession>
<keyword evidence="4" id="KW-1185">Reference proteome</keyword>
<evidence type="ECO:0000313" key="3">
    <source>
        <dbReference type="EMBL" id="KZW00056.1"/>
    </source>
</evidence>
<dbReference type="InParanoid" id="A0A165N110"/>
<feature type="region of interest" description="Disordered" evidence="1">
    <location>
        <begin position="44"/>
        <end position="87"/>
    </location>
</feature>
<feature type="chain" id="PRO_5007862892" evidence="2">
    <location>
        <begin position="19"/>
        <end position="266"/>
    </location>
</feature>
<feature type="signal peptide" evidence="2">
    <location>
        <begin position="1"/>
        <end position="18"/>
    </location>
</feature>
<evidence type="ECO:0000256" key="2">
    <source>
        <dbReference type="SAM" id="SignalP"/>
    </source>
</evidence>
<reference evidence="3 4" key="1">
    <citation type="journal article" date="2016" name="Mol. Biol. Evol.">
        <title>Comparative Genomics of Early-Diverging Mushroom-Forming Fungi Provides Insights into the Origins of Lignocellulose Decay Capabilities.</title>
        <authorList>
            <person name="Nagy L.G."/>
            <person name="Riley R."/>
            <person name="Tritt A."/>
            <person name="Adam C."/>
            <person name="Daum C."/>
            <person name="Floudas D."/>
            <person name="Sun H."/>
            <person name="Yadav J.S."/>
            <person name="Pangilinan J."/>
            <person name="Larsson K.H."/>
            <person name="Matsuura K."/>
            <person name="Barry K."/>
            <person name="Labutti K."/>
            <person name="Kuo R."/>
            <person name="Ohm R.A."/>
            <person name="Bhattacharya S.S."/>
            <person name="Shirouzu T."/>
            <person name="Yoshinaga Y."/>
            <person name="Martin F.M."/>
            <person name="Grigoriev I.V."/>
            <person name="Hibbett D.S."/>
        </authorList>
    </citation>
    <scope>NUCLEOTIDE SEQUENCE [LARGE SCALE GENOMIC DNA]</scope>
    <source>
        <strain evidence="3 4">HHB12029</strain>
    </source>
</reference>
<feature type="compositionally biased region" description="Basic and acidic residues" evidence="1">
    <location>
        <begin position="46"/>
        <end position="57"/>
    </location>
</feature>
<dbReference type="AlphaFoldDB" id="A0A165N110"/>
<dbReference type="EMBL" id="KV425904">
    <property type="protein sequence ID" value="KZW00056.1"/>
    <property type="molecule type" value="Genomic_DNA"/>
</dbReference>